<dbReference type="PROSITE" id="PS00021">
    <property type="entry name" value="KRINGLE_1"/>
    <property type="match status" value="1"/>
</dbReference>
<keyword evidence="21" id="KW-1185">Reference proteome</keyword>
<dbReference type="SMART" id="SM00020">
    <property type="entry name" value="Tryp_SPc"/>
    <property type="match status" value="1"/>
</dbReference>
<dbReference type="PRINTS" id="PR00018">
    <property type="entry name" value="KRINGLE"/>
</dbReference>
<comment type="caution">
    <text evidence="20">The sequence shown here is derived from an EMBL/GenBank/DDBJ whole genome shotgun (WGS) entry which is preliminary data.</text>
</comment>
<organism evidence="20 21">
    <name type="scientific">Cnephaeus nilssonii</name>
    <name type="common">Northern bat</name>
    <name type="synonym">Eptesicus nilssonii</name>
    <dbReference type="NCBI Taxonomy" id="3371016"/>
    <lineage>
        <taxon>Eukaryota</taxon>
        <taxon>Metazoa</taxon>
        <taxon>Chordata</taxon>
        <taxon>Craniata</taxon>
        <taxon>Vertebrata</taxon>
        <taxon>Euteleostomi</taxon>
        <taxon>Mammalia</taxon>
        <taxon>Eutheria</taxon>
        <taxon>Laurasiatheria</taxon>
        <taxon>Chiroptera</taxon>
        <taxon>Yangochiroptera</taxon>
        <taxon>Vespertilionidae</taxon>
        <taxon>Cnephaeus</taxon>
    </lineage>
</organism>
<proteinExistence type="predicted"/>
<dbReference type="SMART" id="SM00179">
    <property type="entry name" value="EGF_CA"/>
    <property type="match status" value="2"/>
</dbReference>
<keyword evidence="6" id="KW-0378">Hydrolase</keyword>
<evidence type="ECO:0000259" key="18">
    <source>
        <dbReference type="PROSITE" id="PS50240"/>
    </source>
</evidence>
<feature type="region of interest" description="Disordered" evidence="14">
    <location>
        <begin position="299"/>
        <end position="353"/>
    </location>
</feature>
<feature type="disulfide bond" evidence="13">
    <location>
        <begin position="61"/>
        <end position="88"/>
    </location>
</feature>
<sequence>MRALLLLGSLLVSLESALLAPPWKGLKVPEPVADEHTVVLTVTGEPCYFPFQFRRQLYHQCTRRGRLGFRPWCATTPNFDQDKRWAYCLKPQKVQDHCSTHNPCQRGGTCVNMPGGPRCICPEHFTGSTARERSASSPSFSSSSMRMKHGIGLSRQVWPRASAKVPRPTASHWPARSAANNPCLHGGRCLEAEGHRLCSCPEGYAGRFCDVDKEASCYEGRGFSYRGAAGITISGARCQPWSVEATFQNLTAEQALKEGLGHHAFCRNPDNDTHPWCFVWSGNRLSWDYCDLARCPAAPQTQPPPRGPLGRQEPPLPSISVLQEPPVTTQTPPLSGTAGNWAGRPNREGSGRATFPPLGAFPVLSPGSSQLGRCRAARIPGAMPEQPPVLSGAMWEQRIPLVGTGLADCGQRLRKRLSSQKRVVGGLVALPGAHPYIAALYWGHSFCAGSLIAPCWVLTAAHCLQNRPVPPARRRGSGAGGSSWPPVAGSERASSSHPARRPAPEELTVVLGQDRHNQSCAQCQTLAVRAYHLHEAFSPVTYQHDLALLRLQEREDGSCARPSPSVGPVCLPSSAARPTEPEAALCEVAGWGHQFEGAEEYASFLQEAQVPLIPHERCSAGEMHGAAFFPGMLCAGFPEGGTDACQVSLWARFAPYPHPVKCRPQAKGAELCISSQGDSGGPLVCEDEDKERQLILRGVVSWGSGCGDRNKPGVYTDVANYLAWIREHMAS</sequence>
<evidence type="ECO:0000256" key="15">
    <source>
        <dbReference type="SAM" id="SignalP"/>
    </source>
</evidence>
<keyword evidence="3 12" id="KW-0420">Kringle</keyword>
<dbReference type="SMART" id="SM00130">
    <property type="entry name" value="KR"/>
    <property type="match status" value="1"/>
</dbReference>
<comment type="subcellular location">
    <subcellularLocation>
        <location evidence="1">Secreted</location>
    </subcellularLocation>
</comment>
<dbReference type="GO" id="GO:0031638">
    <property type="term" value="P:zymogen activation"/>
    <property type="evidence" value="ECO:0007669"/>
    <property type="project" value="TreeGrafter"/>
</dbReference>
<feature type="domain" description="Kringle" evidence="17">
    <location>
        <begin position="216"/>
        <end position="295"/>
    </location>
</feature>
<keyword evidence="15" id="KW-0732">Signal</keyword>
<dbReference type="PANTHER" id="PTHR24264:SF46">
    <property type="entry name" value="COAGULATION FACTOR XII"/>
    <property type="match status" value="1"/>
</dbReference>
<dbReference type="CDD" id="cd00108">
    <property type="entry name" value="KR"/>
    <property type="match status" value="1"/>
</dbReference>
<dbReference type="PROSITE" id="PS50070">
    <property type="entry name" value="KRINGLE_2"/>
    <property type="match status" value="1"/>
</dbReference>
<evidence type="ECO:0000259" key="19">
    <source>
        <dbReference type="PROSITE" id="PS51092"/>
    </source>
</evidence>
<dbReference type="Proteomes" id="UP001177744">
    <property type="component" value="Unassembled WGS sequence"/>
</dbReference>
<dbReference type="Pfam" id="PF00008">
    <property type="entry name" value="EGF"/>
    <property type="match status" value="1"/>
</dbReference>
<evidence type="ECO:0000313" key="20">
    <source>
        <dbReference type="EMBL" id="KAK1343234.1"/>
    </source>
</evidence>
<evidence type="ECO:0000256" key="13">
    <source>
        <dbReference type="PROSITE-ProRule" id="PRU00479"/>
    </source>
</evidence>
<evidence type="ECO:0000256" key="8">
    <source>
        <dbReference type="ARBA" id="ARBA00023157"/>
    </source>
</evidence>
<dbReference type="InterPro" id="IPR043504">
    <property type="entry name" value="Peptidase_S1_PA_chymotrypsin"/>
</dbReference>
<dbReference type="PROSITE" id="PS00022">
    <property type="entry name" value="EGF_1"/>
    <property type="match status" value="1"/>
</dbReference>
<evidence type="ECO:0000256" key="12">
    <source>
        <dbReference type="PROSITE-ProRule" id="PRU00121"/>
    </source>
</evidence>
<dbReference type="InterPro" id="IPR000742">
    <property type="entry name" value="EGF"/>
</dbReference>
<evidence type="ECO:0000256" key="14">
    <source>
        <dbReference type="SAM" id="MobiDB-lite"/>
    </source>
</evidence>
<comment type="caution">
    <text evidence="11">Lacks conserved residue(s) required for the propagation of feature annotation.</text>
</comment>
<evidence type="ECO:0000256" key="10">
    <source>
        <dbReference type="ARBA" id="ARBA00037517"/>
    </source>
</evidence>
<dbReference type="Gene3D" id="2.10.25.10">
    <property type="entry name" value="Laminin"/>
    <property type="match status" value="2"/>
</dbReference>
<feature type="domain" description="Fibronectin type-II" evidence="19">
    <location>
        <begin position="42"/>
        <end position="90"/>
    </location>
</feature>
<dbReference type="GO" id="GO:0005509">
    <property type="term" value="F:calcium ion binding"/>
    <property type="evidence" value="ECO:0007669"/>
    <property type="project" value="InterPro"/>
</dbReference>
<feature type="disulfide bond" evidence="13">
    <location>
        <begin position="47"/>
        <end position="73"/>
    </location>
</feature>
<feature type="compositionally biased region" description="Polar residues" evidence="14">
    <location>
        <begin position="326"/>
        <end position="338"/>
    </location>
</feature>
<dbReference type="CDD" id="cd00190">
    <property type="entry name" value="Tryp_SPc"/>
    <property type="match status" value="1"/>
</dbReference>
<reference evidence="20" key="1">
    <citation type="submission" date="2023-06" db="EMBL/GenBank/DDBJ databases">
        <title>Reference genome for the Northern bat (Eptesicus nilssonii), a most northern bat species.</title>
        <authorList>
            <person name="Laine V.N."/>
            <person name="Pulliainen A.T."/>
            <person name="Lilley T.M."/>
        </authorList>
    </citation>
    <scope>NUCLEOTIDE SEQUENCE</scope>
    <source>
        <strain evidence="20">BLF_Eptnil</strain>
        <tissue evidence="20">Kidney</tissue>
    </source>
</reference>
<feature type="disulfide bond" evidence="12">
    <location>
        <begin position="238"/>
        <end position="277"/>
    </location>
</feature>
<evidence type="ECO:0000313" key="21">
    <source>
        <dbReference type="Proteomes" id="UP001177744"/>
    </source>
</evidence>
<dbReference type="PROSITE" id="PS00134">
    <property type="entry name" value="TRYPSIN_HIS"/>
    <property type="match status" value="1"/>
</dbReference>
<dbReference type="InterPro" id="IPR018114">
    <property type="entry name" value="TRYPSIN_HIS"/>
</dbReference>
<dbReference type="InterPro" id="IPR001254">
    <property type="entry name" value="Trypsin_dom"/>
</dbReference>
<dbReference type="PROSITE" id="PS00023">
    <property type="entry name" value="FN2_1"/>
    <property type="match status" value="1"/>
</dbReference>
<feature type="domain" description="Peptidase S1" evidence="18">
    <location>
        <begin position="423"/>
        <end position="730"/>
    </location>
</feature>
<dbReference type="GO" id="GO:0004252">
    <property type="term" value="F:serine-type endopeptidase activity"/>
    <property type="evidence" value="ECO:0007669"/>
    <property type="project" value="InterPro"/>
</dbReference>
<dbReference type="PRINTS" id="PR00722">
    <property type="entry name" value="CHYMOTRYPSIN"/>
</dbReference>
<dbReference type="InterPro" id="IPR009003">
    <property type="entry name" value="Peptidase_S1_PA"/>
</dbReference>
<dbReference type="SMART" id="SM00059">
    <property type="entry name" value="FN2"/>
    <property type="match status" value="1"/>
</dbReference>
<evidence type="ECO:0000256" key="2">
    <source>
        <dbReference type="ARBA" id="ARBA00022525"/>
    </source>
</evidence>
<dbReference type="InterPro" id="IPR018056">
    <property type="entry name" value="Kringle_CS"/>
</dbReference>
<dbReference type="PROSITE" id="PS51092">
    <property type="entry name" value="FN2_2"/>
    <property type="match status" value="1"/>
</dbReference>
<comment type="function">
    <text evidence="10">Factor XII is a serum glycoprotein that participates in the initiation of blood coagulation, fibrinolysis, and the generation of bradykinin and angiotensin. Prekallikrein is cleaved by factor XII to form kallikrein, which then cleaves factor XII first to alpha-factor XIIa and then trypsin cleaves it to beta-factor XIIa. Alpha-factor XIIa activates factor XI to factor XIa.</text>
</comment>
<dbReference type="CDD" id="cd00054">
    <property type="entry name" value="EGF_CA"/>
    <property type="match status" value="2"/>
</dbReference>
<dbReference type="PROSITE" id="PS50240">
    <property type="entry name" value="TRYPSIN_DOM"/>
    <property type="match status" value="1"/>
</dbReference>
<evidence type="ECO:0000256" key="1">
    <source>
        <dbReference type="ARBA" id="ARBA00004613"/>
    </source>
</evidence>
<name>A0AA40I577_CNENI</name>
<dbReference type="PROSITE" id="PS50026">
    <property type="entry name" value="EGF_3"/>
    <property type="match status" value="2"/>
</dbReference>
<dbReference type="InterPro" id="IPR001314">
    <property type="entry name" value="Peptidase_S1A"/>
</dbReference>
<dbReference type="Pfam" id="PF00040">
    <property type="entry name" value="fn2"/>
    <property type="match status" value="1"/>
</dbReference>
<feature type="disulfide bond" evidence="11">
    <location>
        <begin position="200"/>
        <end position="209"/>
    </location>
</feature>
<dbReference type="EMBL" id="JAULJE010000005">
    <property type="protein sequence ID" value="KAK1343234.1"/>
    <property type="molecule type" value="Genomic_DNA"/>
</dbReference>
<dbReference type="SUPFAM" id="SSF50494">
    <property type="entry name" value="Trypsin-like serine proteases"/>
    <property type="match status" value="1"/>
</dbReference>
<keyword evidence="9" id="KW-0325">Glycoprotein</keyword>
<dbReference type="GO" id="GO:0007596">
    <property type="term" value="P:blood coagulation"/>
    <property type="evidence" value="ECO:0007669"/>
    <property type="project" value="TreeGrafter"/>
</dbReference>
<evidence type="ECO:0000256" key="6">
    <source>
        <dbReference type="ARBA" id="ARBA00022801"/>
    </source>
</evidence>
<gene>
    <name evidence="20" type="ORF">QTO34_016012</name>
</gene>
<evidence type="ECO:0000256" key="4">
    <source>
        <dbReference type="ARBA" id="ARBA00022670"/>
    </source>
</evidence>
<keyword evidence="4" id="KW-0645">Protease</keyword>
<feature type="region of interest" description="Disordered" evidence="14">
    <location>
        <begin position="470"/>
        <end position="503"/>
    </location>
</feature>
<dbReference type="InterPro" id="IPR038178">
    <property type="entry name" value="Kringle_sf"/>
</dbReference>
<dbReference type="InterPro" id="IPR036943">
    <property type="entry name" value="FN_type2_sf"/>
</dbReference>
<evidence type="ECO:0000259" key="16">
    <source>
        <dbReference type="PROSITE" id="PS50026"/>
    </source>
</evidence>
<dbReference type="SMART" id="SM00181">
    <property type="entry name" value="EGF"/>
    <property type="match status" value="2"/>
</dbReference>
<dbReference type="Gene3D" id="2.10.10.10">
    <property type="entry name" value="Fibronectin, type II, collagen-binding"/>
    <property type="match status" value="1"/>
</dbReference>
<evidence type="ECO:0000256" key="11">
    <source>
        <dbReference type="PROSITE-ProRule" id="PRU00076"/>
    </source>
</evidence>
<evidence type="ECO:0008006" key="22">
    <source>
        <dbReference type="Google" id="ProtNLM"/>
    </source>
</evidence>
<dbReference type="Gene3D" id="2.40.20.10">
    <property type="entry name" value="Plasminogen Kringle 4"/>
    <property type="match status" value="1"/>
</dbReference>
<dbReference type="Pfam" id="PF21795">
    <property type="entry name" value="JAG1-like_EGF2"/>
    <property type="match status" value="1"/>
</dbReference>
<dbReference type="PRINTS" id="PR00013">
    <property type="entry name" value="FNTYPEII"/>
</dbReference>
<dbReference type="GO" id="GO:0005615">
    <property type="term" value="C:extracellular space"/>
    <property type="evidence" value="ECO:0007669"/>
    <property type="project" value="TreeGrafter"/>
</dbReference>
<dbReference type="Pfam" id="PF00089">
    <property type="entry name" value="Trypsin"/>
    <property type="match status" value="3"/>
</dbReference>
<dbReference type="GO" id="GO:0005791">
    <property type="term" value="C:rough endoplasmic reticulum"/>
    <property type="evidence" value="ECO:0007669"/>
    <property type="project" value="TreeGrafter"/>
</dbReference>
<evidence type="ECO:0000256" key="3">
    <source>
        <dbReference type="ARBA" id="ARBA00022572"/>
    </source>
</evidence>
<evidence type="ECO:0000259" key="17">
    <source>
        <dbReference type="PROSITE" id="PS50070"/>
    </source>
</evidence>
<dbReference type="PROSITE" id="PS01186">
    <property type="entry name" value="EGF_2"/>
    <property type="match status" value="1"/>
</dbReference>
<keyword evidence="11" id="KW-0245">EGF-like domain</keyword>
<dbReference type="InterPro" id="IPR013806">
    <property type="entry name" value="Kringle-like"/>
</dbReference>
<keyword evidence="2" id="KW-0964">Secreted</keyword>
<dbReference type="InterPro" id="IPR001881">
    <property type="entry name" value="EGF-like_Ca-bd_dom"/>
</dbReference>
<dbReference type="Gene3D" id="2.40.10.10">
    <property type="entry name" value="Trypsin-like serine proteases"/>
    <property type="match status" value="1"/>
</dbReference>
<dbReference type="SUPFAM" id="SSF57196">
    <property type="entry name" value="EGF/Laminin"/>
    <property type="match status" value="1"/>
</dbReference>
<dbReference type="FunFam" id="2.40.20.10:FF:000016">
    <property type="entry name" value="Coagulation factor XII"/>
    <property type="match status" value="1"/>
</dbReference>
<accession>A0AA40I577</accession>
<feature type="domain" description="EGF-like" evidence="16">
    <location>
        <begin position="94"/>
        <end position="131"/>
    </location>
</feature>
<feature type="signal peptide" evidence="15">
    <location>
        <begin position="1"/>
        <end position="19"/>
    </location>
</feature>
<keyword evidence="7" id="KW-0720">Serine protease</keyword>
<dbReference type="Pfam" id="PF00051">
    <property type="entry name" value="Kringle"/>
    <property type="match status" value="1"/>
</dbReference>
<dbReference type="InterPro" id="IPR000562">
    <property type="entry name" value="FN_type2_dom"/>
</dbReference>
<dbReference type="PANTHER" id="PTHR24264">
    <property type="entry name" value="TRYPSIN-RELATED"/>
    <property type="match status" value="1"/>
</dbReference>
<feature type="domain" description="EGF-like" evidence="16">
    <location>
        <begin position="174"/>
        <end position="210"/>
    </location>
</feature>
<evidence type="ECO:0000256" key="5">
    <source>
        <dbReference type="ARBA" id="ARBA00022737"/>
    </source>
</evidence>
<dbReference type="FunFam" id="2.10.10.10:FF:000010">
    <property type="entry name" value="Coagulation factor XII"/>
    <property type="match status" value="1"/>
</dbReference>
<dbReference type="InterPro" id="IPR000001">
    <property type="entry name" value="Kringle"/>
</dbReference>
<evidence type="ECO:0000256" key="9">
    <source>
        <dbReference type="ARBA" id="ARBA00023180"/>
    </source>
</evidence>
<protein>
    <recommendedName>
        <fullName evidence="22">Coagulation factor XII</fullName>
    </recommendedName>
</protein>
<keyword evidence="5" id="KW-0677">Repeat</keyword>
<dbReference type="AlphaFoldDB" id="A0AA40I577"/>
<dbReference type="CDD" id="cd00062">
    <property type="entry name" value="FN2"/>
    <property type="match status" value="1"/>
</dbReference>
<keyword evidence="8 13" id="KW-1015">Disulfide bond</keyword>
<dbReference type="SUPFAM" id="SSF57440">
    <property type="entry name" value="Kringle-like"/>
    <property type="match status" value="2"/>
</dbReference>
<dbReference type="InterPro" id="IPR050127">
    <property type="entry name" value="Serine_Proteases_S1"/>
</dbReference>
<feature type="chain" id="PRO_5041399048" description="Coagulation factor XII" evidence="15">
    <location>
        <begin position="20"/>
        <end position="731"/>
    </location>
</feature>
<evidence type="ECO:0000256" key="7">
    <source>
        <dbReference type="ARBA" id="ARBA00022825"/>
    </source>
</evidence>